<name>A0A7C5LDG1_CALS0</name>
<dbReference type="PANTHER" id="PTHR20861">
    <property type="entry name" value="HOMOSERINE/4-DIPHOSPHOCYTIDYL-2-C-METHYL-D-ERYTHRITOL KINASE"/>
    <property type="match status" value="1"/>
</dbReference>
<dbReference type="GO" id="GO:0016301">
    <property type="term" value="F:kinase activity"/>
    <property type="evidence" value="ECO:0007669"/>
    <property type="project" value="UniProtKB-KW"/>
</dbReference>
<keyword evidence="3" id="KW-0547">Nucleotide-binding</keyword>
<proteinExistence type="predicted"/>
<dbReference type="Gene3D" id="3.30.230.10">
    <property type="match status" value="1"/>
</dbReference>
<evidence type="ECO:0000256" key="1">
    <source>
        <dbReference type="ARBA" id="ARBA00022605"/>
    </source>
</evidence>
<reference evidence="7" key="1">
    <citation type="journal article" date="2020" name="mSystems">
        <title>Genome- and Community-Level Interaction Insights into Carbon Utilization and Element Cycling Functions of Hydrothermarchaeota in Hydrothermal Sediment.</title>
        <authorList>
            <person name="Zhou Z."/>
            <person name="Liu Y."/>
            <person name="Xu W."/>
            <person name="Pan J."/>
            <person name="Luo Z.H."/>
            <person name="Li M."/>
        </authorList>
    </citation>
    <scope>NUCLEOTIDE SEQUENCE [LARGE SCALE GENOMIC DNA]</scope>
    <source>
        <strain evidence="7">SpSt-1056</strain>
    </source>
</reference>
<dbReference type="InterPro" id="IPR014721">
    <property type="entry name" value="Ribsml_uS5_D2-typ_fold_subgr"/>
</dbReference>
<keyword evidence="4" id="KW-0418">Kinase</keyword>
<dbReference type="SUPFAM" id="SSF54211">
    <property type="entry name" value="Ribosomal protein S5 domain 2-like"/>
    <property type="match status" value="1"/>
</dbReference>
<dbReference type="GO" id="GO:0005524">
    <property type="term" value="F:ATP binding"/>
    <property type="evidence" value="ECO:0007669"/>
    <property type="project" value="UniProtKB-KW"/>
</dbReference>
<keyword evidence="1" id="KW-0028">Amino-acid biosynthesis</keyword>
<sequence length="324" mass="34586">MHGVFKAPASSANIGPGYDVFSIALENPSLTVEISVDEGDEVVVVNRGRFASLMTSEPEKNAGAVAASKLFRRMNLRRRIELVFHAEIPPRKGLGASGAEAAATVYGLNRLLNLGMRDNELVEVAASAEPGGHPDNVAASLLGGFVACLRHDAGLNVLKTNPPKDLGVVVIVPDVEKESTASARRAVPDKLSVGLHVEVVSRACVAALALCRDNLDLFFKAVSRDPFVEYFRAEAGVYGRGVNGRGLLAEKERLLKNYNVAEVVSGAGPSRVLFFKISENSQRKGQRPVDAAVKEVVDGFEAAGHRVLEIFETRPSLTGCVQTS</sequence>
<dbReference type="InterPro" id="IPR006204">
    <property type="entry name" value="GHMP_kinase_N_dom"/>
</dbReference>
<evidence type="ECO:0000256" key="2">
    <source>
        <dbReference type="ARBA" id="ARBA00022679"/>
    </source>
</evidence>
<evidence type="ECO:0000259" key="6">
    <source>
        <dbReference type="Pfam" id="PF00288"/>
    </source>
</evidence>
<feature type="domain" description="GHMP kinase N-terminal" evidence="6">
    <location>
        <begin position="66"/>
        <end position="144"/>
    </location>
</feature>
<dbReference type="Pfam" id="PF00288">
    <property type="entry name" value="GHMP_kinases_N"/>
    <property type="match status" value="1"/>
</dbReference>
<dbReference type="EMBL" id="DRWN01000068">
    <property type="protein sequence ID" value="HHK69081.1"/>
    <property type="molecule type" value="Genomic_DNA"/>
</dbReference>
<evidence type="ECO:0000256" key="5">
    <source>
        <dbReference type="ARBA" id="ARBA00022840"/>
    </source>
</evidence>
<dbReference type="GO" id="GO:0008652">
    <property type="term" value="P:amino acid biosynthetic process"/>
    <property type="evidence" value="ECO:0007669"/>
    <property type="project" value="UniProtKB-KW"/>
</dbReference>
<evidence type="ECO:0000313" key="7">
    <source>
        <dbReference type="EMBL" id="HHK69081.1"/>
    </source>
</evidence>
<gene>
    <name evidence="7" type="ORF">ENM11_08065</name>
</gene>
<comment type="caution">
    <text evidence="7">The sequence shown here is derived from an EMBL/GenBank/DDBJ whole genome shotgun (WGS) entry which is preliminary data.</text>
</comment>
<dbReference type="AlphaFoldDB" id="A0A7C5LDG1"/>
<dbReference type="Gene3D" id="3.30.70.890">
    <property type="entry name" value="GHMP kinase, C-terminal domain"/>
    <property type="match status" value="1"/>
</dbReference>
<dbReference type="PANTHER" id="PTHR20861:SF1">
    <property type="entry name" value="HOMOSERINE KINASE"/>
    <property type="match status" value="1"/>
</dbReference>
<evidence type="ECO:0000256" key="3">
    <source>
        <dbReference type="ARBA" id="ARBA00022741"/>
    </source>
</evidence>
<protein>
    <recommendedName>
        <fullName evidence="6">GHMP kinase N-terminal domain-containing protein</fullName>
    </recommendedName>
</protein>
<accession>A0A7C5LDG1</accession>
<dbReference type="SUPFAM" id="SSF55060">
    <property type="entry name" value="GHMP Kinase, C-terminal domain"/>
    <property type="match status" value="1"/>
</dbReference>
<organism evidence="7">
    <name type="scientific">Caldiarchaeum subterraneum</name>
    <dbReference type="NCBI Taxonomy" id="311458"/>
    <lineage>
        <taxon>Archaea</taxon>
        <taxon>Nitrososphaerota</taxon>
        <taxon>Candidatus Caldarchaeales</taxon>
        <taxon>Candidatus Caldarchaeaceae</taxon>
        <taxon>Candidatus Caldarchaeum</taxon>
    </lineage>
</organism>
<keyword evidence="5" id="KW-0067">ATP-binding</keyword>
<keyword evidence="2" id="KW-0808">Transferase</keyword>
<evidence type="ECO:0000256" key="4">
    <source>
        <dbReference type="ARBA" id="ARBA00022777"/>
    </source>
</evidence>
<dbReference type="PRINTS" id="PR00958">
    <property type="entry name" value="HOMSERKINASE"/>
</dbReference>
<dbReference type="InterPro" id="IPR036554">
    <property type="entry name" value="GHMP_kinase_C_sf"/>
</dbReference>
<dbReference type="InterPro" id="IPR020568">
    <property type="entry name" value="Ribosomal_Su5_D2-typ_SF"/>
</dbReference>